<dbReference type="InterPro" id="IPR007627">
    <property type="entry name" value="RNA_pol_sigma70_r2"/>
</dbReference>
<dbReference type="EMBL" id="BAABHF010000062">
    <property type="protein sequence ID" value="GAA4519340.1"/>
    <property type="molecule type" value="Genomic_DNA"/>
</dbReference>
<dbReference type="PANTHER" id="PTHR43133">
    <property type="entry name" value="RNA POLYMERASE ECF-TYPE SIGMA FACTO"/>
    <property type="match status" value="1"/>
</dbReference>
<keyword evidence="4" id="KW-0238">DNA-binding</keyword>
<dbReference type="InterPro" id="IPR036388">
    <property type="entry name" value="WH-like_DNA-bd_sf"/>
</dbReference>
<keyword evidence="5" id="KW-0804">Transcription</keyword>
<accession>A0ABP8R7B9</accession>
<feature type="domain" description="RNA polymerase sigma-70 region 2" evidence="6">
    <location>
        <begin position="17"/>
        <end position="82"/>
    </location>
</feature>
<comment type="caution">
    <text evidence="8">The sequence shown here is derived from an EMBL/GenBank/DDBJ whole genome shotgun (WGS) entry which is preliminary data.</text>
</comment>
<evidence type="ECO:0000256" key="1">
    <source>
        <dbReference type="ARBA" id="ARBA00010641"/>
    </source>
</evidence>
<organism evidence="8 9">
    <name type="scientific">Actinoallomurus oryzae</name>
    <dbReference type="NCBI Taxonomy" id="502180"/>
    <lineage>
        <taxon>Bacteria</taxon>
        <taxon>Bacillati</taxon>
        <taxon>Actinomycetota</taxon>
        <taxon>Actinomycetes</taxon>
        <taxon>Streptosporangiales</taxon>
        <taxon>Thermomonosporaceae</taxon>
        <taxon>Actinoallomurus</taxon>
    </lineage>
</organism>
<feature type="domain" description="RNA polymerase sigma factor 70 region 4 type 2" evidence="7">
    <location>
        <begin position="107"/>
        <end position="158"/>
    </location>
</feature>
<keyword evidence="3" id="KW-0731">Sigma factor</keyword>
<evidence type="ECO:0000259" key="7">
    <source>
        <dbReference type="Pfam" id="PF08281"/>
    </source>
</evidence>
<evidence type="ECO:0000256" key="5">
    <source>
        <dbReference type="ARBA" id="ARBA00023163"/>
    </source>
</evidence>
<evidence type="ECO:0000259" key="6">
    <source>
        <dbReference type="Pfam" id="PF04542"/>
    </source>
</evidence>
<reference evidence="9" key="1">
    <citation type="journal article" date="2019" name="Int. J. Syst. Evol. Microbiol.">
        <title>The Global Catalogue of Microorganisms (GCM) 10K type strain sequencing project: providing services to taxonomists for standard genome sequencing and annotation.</title>
        <authorList>
            <consortium name="The Broad Institute Genomics Platform"/>
            <consortium name="The Broad Institute Genome Sequencing Center for Infectious Disease"/>
            <person name="Wu L."/>
            <person name="Ma J."/>
        </authorList>
    </citation>
    <scope>NUCLEOTIDE SEQUENCE [LARGE SCALE GENOMIC DNA]</scope>
    <source>
        <strain evidence="9">JCM 17933</strain>
    </source>
</reference>
<name>A0ABP8R7B9_9ACTN</name>
<evidence type="ECO:0000256" key="2">
    <source>
        <dbReference type="ARBA" id="ARBA00023015"/>
    </source>
</evidence>
<dbReference type="Gene3D" id="1.10.10.10">
    <property type="entry name" value="Winged helix-like DNA-binding domain superfamily/Winged helix DNA-binding domain"/>
    <property type="match status" value="1"/>
</dbReference>
<dbReference type="PANTHER" id="PTHR43133:SF50">
    <property type="entry name" value="ECF RNA POLYMERASE SIGMA FACTOR SIGM"/>
    <property type="match status" value="1"/>
</dbReference>
<dbReference type="NCBIfam" id="TIGR02937">
    <property type="entry name" value="sigma70-ECF"/>
    <property type="match status" value="1"/>
</dbReference>
<evidence type="ECO:0000313" key="8">
    <source>
        <dbReference type="EMBL" id="GAA4519340.1"/>
    </source>
</evidence>
<dbReference type="InterPro" id="IPR014325">
    <property type="entry name" value="RNA_pol_sigma-E_actinobac"/>
</dbReference>
<dbReference type="CDD" id="cd06171">
    <property type="entry name" value="Sigma70_r4"/>
    <property type="match status" value="1"/>
</dbReference>
<dbReference type="SUPFAM" id="SSF88946">
    <property type="entry name" value="Sigma2 domain of RNA polymerase sigma factors"/>
    <property type="match status" value="1"/>
</dbReference>
<evidence type="ECO:0000313" key="9">
    <source>
        <dbReference type="Proteomes" id="UP001500503"/>
    </source>
</evidence>
<dbReference type="Pfam" id="PF04542">
    <property type="entry name" value="Sigma70_r2"/>
    <property type="match status" value="1"/>
</dbReference>
<proteinExistence type="inferred from homology"/>
<evidence type="ECO:0000256" key="3">
    <source>
        <dbReference type="ARBA" id="ARBA00023082"/>
    </source>
</evidence>
<dbReference type="InterPro" id="IPR014284">
    <property type="entry name" value="RNA_pol_sigma-70_dom"/>
</dbReference>
<dbReference type="InterPro" id="IPR013325">
    <property type="entry name" value="RNA_pol_sigma_r2"/>
</dbReference>
<dbReference type="SUPFAM" id="SSF88659">
    <property type="entry name" value="Sigma3 and sigma4 domains of RNA polymerase sigma factors"/>
    <property type="match status" value="1"/>
</dbReference>
<protein>
    <submittedName>
        <fullName evidence="8">SigE family RNA polymerase sigma factor</fullName>
    </submittedName>
</protein>
<keyword evidence="9" id="KW-1185">Reference proteome</keyword>
<dbReference type="Gene3D" id="1.10.1740.10">
    <property type="match status" value="1"/>
</dbReference>
<dbReference type="Proteomes" id="UP001500503">
    <property type="component" value="Unassembled WGS sequence"/>
</dbReference>
<dbReference type="Pfam" id="PF08281">
    <property type="entry name" value="Sigma70_r4_2"/>
    <property type="match status" value="1"/>
</dbReference>
<dbReference type="InterPro" id="IPR013249">
    <property type="entry name" value="RNA_pol_sigma70_r4_t2"/>
</dbReference>
<evidence type="ECO:0000256" key="4">
    <source>
        <dbReference type="ARBA" id="ARBA00023125"/>
    </source>
</evidence>
<comment type="similarity">
    <text evidence="1">Belongs to the sigma-70 factor family. ECF subfamily.</text>
</comment>
<dbReference type="InterPro" id="IPR039425">
    <property type="entry name" value="RNA_pol_sigma-70-like"/>
</dbReference>
<sequence length="173" mass="19537">MPMAGPVRDEQYTAYVAARLPWLQRVAYLLCQDWDRADDLVQVALTRLYVRWNRASSVENLDGYTRTVLVRVFLAEQRTGWWRRVSVREPPEPDPDSDSADHDGDLDLRAALRELAPRQRAAVVLRFYCDLSVEQTAAVLNCSTGTVKSQTSRGLTALRQALLPTMSIGEETA</sequence>
<dbReference type="NCBIfam" id="TIGR02983">
    <property type="entry name" value="SigE-fam_strep"/>
    <property type="match status" value="1"/>
</dbReference>
<gene>
    <name evidence="8" type="ORF">GCM10023191_094740</name>
</gene>
<keyword evidence="2" id="KW-0805">Transcription regulation</keyword>
<dbReference type="InterPro" id="IPR013324">
    <property type="entry name" value="RNA_pol_sigma_r3/r4-like"/>
</dbReference>